<dbReference type="InterPro" id="IPR003107">
    <property type="entry name" value="HAT"/>
</dbReference>
<dbReference type="AlphaFoldDB" id="A0AAD8GW74"/>
<evidence type="ECO:0000256" key="4">
    <source>
        <dbReference type="ARBA" id="ARBA00022737"/>
    </source>
</evidence>
<dbReference type="GO" id="GO:0071011">
    <property type="term" value="C:precatalytic spliceosome"/>
    <property type="evidence" value="ECO:0007669"/>
    <property type="project" value="TreeGrafter"/>
</dbReference>
<dbReference type="InterPro" id="IPR011990">
    <property type="entry name" value="TPR-like_helical_dom_sf"/>
</dbReference>
<dbReference type="GO" id="GO:0000974">
    <property type="term" value="C:Prp19 complex"/>
    <property type="evidence" value="ECO:0007669"/>
    <property type="project" value="TreeGrafter"/>
</dbReference>
<keyword evidence="5" id="KW-0508">mRNA splicing</keyword>
<evidence type="ECO:0000313" key="8">
    <source>
        <dbReference type="EMBL" id="KAK1355704.1"/>
    </source>
</evidence>
<proteinExistence type="inferred from homology"/>
<dbReference type="PANTHER" id="PTHR11246:SF3">
    <property type="entry name" value="CROOKED NECK-LIKE PROTEIN 1"/>
    <property type="match status" value="1"/>
</dbReference>
<dbReference type="EMBL" id="JAUIZM010000011">
    <property type="protein sequence ID" value="KAK1355704.1"/>
    <property type="molecule type" value="Genomic_DNA"/>
</dbReference>
<keyword evidence="4" id="KW-0677">Repeat</keyword>
<reference evidence="8" key="2">
    <citation type="submission" date="2023-05" db="EMBL/GenBank/DDBJ databases">
        <authorList>
            <person name="Schelkunov M.I."/>
        </authorList>
    </citation>
    <scope>NUCLEOTIDE SEQUENCE</scope>
    <source>
        <strain evidence="8">Hsosn_3</strain>
        <tissue evidence="8">Leaf</tissue>
    </source>
</reference>
<dbReference type="GO" id="GO:0000245">
    <property type="term" value="P:spliceosomal complex assembly"/>
    <property type="evidence" value="ECO:0007669"/>
    <property type="project" value="TreeGrafter"/>
</dbReference>
<organism evidence="8 9">
    <name type="scientific">Heracleum sosnowskyi</name>
    <dbReference type="NCBI Taxonomy" id="360622"/>
    <lineage>
        <taxon>Eukaryota</taxon>
        <taxon>Viridiplantae</taxon>
        <taxon>Streptophyta</taxon>
        <taxon>Embryophyta</taxon>
        <taxon>Tracheophyta</taxon>
        <taxon>Spermatophyta</taxon>
        <taxon>Magnoliopsida</taxon>
        <taxon>eudicotyledons</taxon>
        <taxon>Gunneridae</taxon>
        <taxon>Pentapetalae</taxon>
        <taxon>asterids</taxon>
        <taxon>campanulids</taxon>
        <taxon>Apiales</taxon>
        <taxon>Apiaceae</taxon>
        <taxon>Apioideae</taxon>
        <taxon>apioid superclade</taxon>
        <taxon>Tordylieae</taxon>
        <taxon>Tordyliinae</taxon>
        <taxon>Heracleum</taxon>
    </lineage>
</organism>
<comment type="similarity">
    <text evidence="2">Belongs to the crooked-neck family.</text>
</comment>
<evidence type="ECO:0000256" key="6">
    <source>
        <dbReference type="ARBA" id="ARBA00023242"/>
    </source>
</evidence>
<accession>A0AAD8GW74</accession>
<dbReference type="GO" id="GO:0071007">
    <property type="term" value="C:U2-type catalytic step 2 spliceosome"/>
    <property type="evidence" value="ECO:0007669"/>
    <property type="project" value="TreeGrafter"/>
</dbReference>
<evidence type="ECO:0000313" key="9">
    <source>
        <dbReference type="Proteomes" id="UP001237642"/>
    </source>
</evidence>
<keyword evidence="9" id="KW-1185">Reference proteome</keyword>
<dbReference type="InterPro" id="IPR045075">
    <property type="entry name" value="Syf1-like"/>
</dbReference>
<evidence type="ECO:0000256" key="2">
    <source>
        <dbReference type="ARBA" id="ARBA00008644"/>
    </source>
</evidence>
<dbReference type="SUPFAM" id="SSF48452">
    <property type="entry name" value="TPR-like"/>
    <property type="match status" value="1"/>
</dbReference>
<feature type="region of interest" description="Disordered" evidence="7">
    <location>
        <begin position="164"/>
        <end position="188"/>
    </location>
</feature>
<evidence type="ECO:0000256" key="3">
    <source>
        <dbReference type="ARBA" id="ARBA00022664"/>
    </source>
</evidence>
<comment type="subcellular location">
    <subcellularLocation>
        <location evidence="1">Nucleus</location>
    </subcellularLocation>
</comment>
<dbReference type="SMART" id="SM00386">
    <property type="entry name" value="HAT"/>
    <property type="match status" value="2"/>
</dbReference>
<keyword evidence="6" id="KW-0539">Nucleus</keyword>
<evidence type="ECO:0000256" key="1">
    <source>
        <dbReference type="ARBA" id="ARBA00004123"/>
    </source>
</evidence>
<sequence length="188" mass="21703">MFTLPLFLNYEVIPCVSPSGFSRIVLILAIGMAPKNMIFKKYTEIELQFGNIDRCRKLYEKYFEWSPENCYAWSQYAELERSLSETNIARAIFELAIAQPALDMPELLWKLLTFDTKLQKGKKERPGQLLTFDTKQLLHPMRIEPSSPGQPQAHAHASFKLKLRRADDQGQSSRKLMPMRFLSSSLGK</sequence>
<protein>
    <submittedName>
        <fullName evidence="8">Uncharacterized protein</fullName>
    </submittedName>
</protein>
<dbReference type="GO" id="GO:0071014">
    <property type="term" value="C:post-mRNA release spliceosomal complex"/>
    <property type="evidence" value="ECO:0007669"/>
    <property type="project" value="TreeGrafter"/>
</dbReference>
<name>A0AAD8GW74_9APIA</name>
<evidence type="ECO:0000256" key="7">
    <source>
        <dbReference type="SAM" id="MobiDB-lite"/>
    </source>
</evidence>
<evidence type="ECO:0000256" key="5">
    <source>
        <dbReference type="ARBA" id="ARBA00023187"/>
    </source>
</evidence>
<reference evidence="8" key="1">
    <citation type="submission" date="2023-02" db="EMBL/GenBank/DDBJ databases">
        <title>Genome of toxic invasive species Heracleum sosnowskyi carries increased number of genes despite the absence of recent whole-genome duplications.</title>
        <authorList>
            <person name="Schelkunov M."/>
            <person name="Shtratnikova V."/>
            <person name="Makarenko M."/>
            <person name="Klepikova A."/>
            <person name="Omelchenko D."/>
            <person name="Novikova G."/>
            <person name="Obukhova E."/>
            <person name="Bogdanov V."/>
            <person name="Penin A."/>
            <person name="Logacheva M."/>
        </authorList>
    </citation>
    <scope>NUCLEOTIDE SEQUENCE</scope>
    <source>
        <strain evidence="8">Hsosn_3</strain>
        <tissue evidence="8">Leaf</tissue>
    </source>
</reference>
<gene>
    <name evidence="8" type="ORF">POM88_048960</name>
</gene>
<comment type="caution">
    <text evidence="8">The sequence shown here is derived from an EMBL/GenBank/DDBJ whole genome shotgun (WGS) entry which is preliminary data.</text>
</comment>
<keyword evidence="3" id="KW-0507">mRNA processing</keyword>
<dbReference type="Proteomes" id="UP001237642">
    <property type="component" value="Unassembled WGS sequence"/>
</dbReference>
<dbReference type="Gene3D" id="1.25.40.10">
    <property type="entry name" value="Tetratricopeptide repeat domain"/>
    <property type="match status" value="1"/>
</dbReference>
<dbReference type="PANTHER" id="PTHR11246">
    <property type="entry name" value="PRE-MRNA SPLICING FACTOR"/>
    <property type="match status" value="1"/>
</dbReference>